<feature type="region of interest" description="Disordered" evidence="1">
    <location>
        <begin position="1"/>
        <end position="40"/>
    </location>
</feature>
<dbReference type="InParanoid" id="A0A0P0VKY5"/>
<name>A0A0P0VKY5_ORYSJ</name>
<dbReference type="Gramene" id="Os02t0574300-00">
    <property type="protein sequence ID" value="Os02t0574300-00"/>
    <property type="gene ID" value="Os02g0574300"/>
</dbReference>
<keyword evidence="3" id="KW-1185">Reference proteome</keyword>
<dbReference type="PaxDb" id="39947-A0A0P0VKY5"/>
<dbReference type="EMBL" id="AP014958">
    <property type="protein sequence ID" value="BAS79366.1"/>
    <property type="molecule type" value="Genomic_DNA"/>
</dbReference>
<organism evidence="2 3">
    <name type="scientific">Oryza sativa subsp. japonica</name>
    <name type="common">Rice</name>
    <dbReference type="NCBI Taxonomy" id="39947"/>
    <lineage>
        <taxon>Eukaryota</taxon>
        <taxon>Viridiplantae</taxon>
        <taxon>Streptophyta</taxon>
        <taxon>Embryophyta</taxon>
        <taxon>Tracheophyta</taxon>
        <taxon>Spermatophyta</taxon>
        <taxon>Magnoliopsida</taxon>
        <taxon>Liliopsida</taxon>
        <taxon>Poales</taxon>
        <taxon>Poaceae</taxon>
        <taxon>BOP clade</taxon>
        <taxon>Oryzoideae</taxon>
        <taxon>Oryzeae</taxon>
        <taxon>Oryzinae</taxon>
        <taxon>Oryza</taxon>
        <taxon>Oryza sativa</taxon>
    </lineage>
</organism>
<dbReference type="Proteomes" id="UP000059680">
    <property type="component" value="Chromosome 2"/>
</dbReference>
<feature type="compositionally biased region" description="Polar residues" evidence="1">
    <location>
        <begin position="17"/>
        <end position="31"/>
    </location>
</feature>
<evidence type="ECO:0000313" key="2">
    <source>
        <dbReference type="EMBL" id="BAS79366.1"/>
    </source>
</evidence>
<dbReference type="AlphaFoldDB" id="A0A0P0VKY5"/>
<gene>
    <name evidence="2" type="ordered locus">Os02g0574300</name>
    <name evidence="2" type="ORF">OSNPB_020574300</name>
</gene>
<reference evidence="3" key="1">
    <citation type="journal article" date="2005" name="Nature">
        <title>The map-based sequence of the rice genome.</title>
        <authorList>
            <consortium name="International rice genome sequencing project (IRGSP)"/>
            <person name="Matsumoto T."/>
            <person name="Wu J."/>
            <person name="Kanamori H."/>
            <person name="Katayose Y."/>
            <person name="Fujisawa M."/>
            <person name="Namiki N."/>
            <person name="Mizuno H."/>
            <person name="Yamamoto K."/>
            <person name="Antonio B.A."/>
            <person name="Baba T."/>
            <person name="Sakata K."/>
            <person name="Nagamura Y."/>
            <person name="Aoki H."/>
            <person name="Arikawa K."/>
            <person name="Arita K."/>
            <person name="Bito T."/>
            <person name="Chiden Y."/>
            <person name="Fujitsuka N."/>
            <person name="Fukunaka R."/>
            <person name="Hamada M."/>
            <person name="Harada C."/>
            <person name="Hayashi A."/>
            <person name="Hijishita S."/>
            <person name="Honda M."/>
            <person name="Hosokawa S."/>
            <person name="Ichikawa Y."/>
            <person name="Idonuma A."/>
            <person name="Iijima M."/>
            <person name="Ikeda M."/>
            <person name="Ikeno M."/>
            <person name="Ito K."/>
            <person name="Ito S."/>
            <person name="Ito T."/>
            <person name="Ito Y."/>
            <person name="Ito Y."/>
            <person name="Iwabuchi A."/>
            <person name="Kamiya K."/>
            <person name="Karasawa W."/>
            <person name="Kurita K."/>
            <person name="Katagiri S."/>
            <person name="Kikuta A."/>
            <person name="Kobayashi H."/>
            <person name="Kobayashi N."/>
            <person name="Machita K."/>
            <person name="Maehara T."/>
            <person name="Masukawa M."/>
            <person name="Mizubayashi T."/>
            <person name="Mukai Y."/>
            <person name="Nagasaki H."/>
            <person name="Nagata Y."/>
            <person name="Naito S."/>
            <person name="Nakashima M."/>
            <person name="Nakama Y."/>
            <person name="Nakamichi Y."/>
            <person name="Nakamura M."/>
            <person name="Meguro A."/>
            <person name="Negishi M."/>
            <person name="Ohta I."/>
            <person name="Ohta T."/>
            <person name="Okamoto M."/>
            <person name="Ono N."/>
            <person name="Saji S."/>
            <person name="Sakaguchi M."/>
            <person name="Sakai K."/>
            <person name="Shibata M."/>
            <person name="Shimokawa T."/>
            <person name="Song J."/>
            <person name="Takazaki Y."/>
            <person name="Terasawa K."/>
            <person name="Tsugane M."/>
            <person name="Tsuji K."/>
            <person name="Ueda S."/>
            <person name="Waki K."/>
            <person name="Yamagata H."/>
            <person name="Yamamoto M."/>
            <person name="Yamamoto S."/>
            <person name="Yamane H."/>
            <person name="Yoshiki S."/>
            <person name="Yoshihara R."/>
            <person name="Yukawa K."/>
            <person name="Zhong H."/>
            <person name="Yano M."/>
            <person name="Yuan Q."/>
            <person name="Ouyang S."/>
            <person name="Liu J."/>
            <person name="Jones K.M."/>
            <person name="Gansberger K."/>
            <person name="Moffat K."/>
            <person name="Hill J."/>
            <person name="Bera J."/>
            <person name="Fadrosh D."/>
            <person name="Jin S."/>
            <person name="Johri S."/>
            <person name="Kim M."/>
            <person name="Overton L."/>
            <person name="Reardon M."/>
            <person name="Tsitrin T."/>
            <person name="Vuong H."/>
            <person name="Weaver B."/>
            <person name="Ciecko A."/>
            <person name="Tallon L."/>
            <person name="Jackson J."/>
            <person name="Pai G."/>
            <person name="Aken S.V."/>
            <person name="Utterback T."/>
            <person name="Reidmuller S."/>
            <person name="Feldblyum T."/>
            <person name="Hsiao J."/>
            <person name="Zismann V."/>
            <person name="Iobst S."/>
            <person name="de Vazeille A.R."/>
            <person name="Buell C.R."/>
            <person name="Ying K."/>
            <person name="Li Y."/>
            <person name="Lu T."/>
            <person name="Huang Y."/>
            <person name="Zhao Q."/>
            <person name="Feng Q."/>
            <person name="Zhang L."/>
            <person name="Zhu J."/>
            <person name="Weng Q."/>
            <person name="Mu J."/>
            <person name="Lu Y."/>
            <person name="Fan D."/>
            <person name="Liu Y."/>
            <person name="Guan J."/>
            <person name="Zhang Y."/>
            <person name="Yu S."/>
            <person name="Liu X."/>
            <person name="Zhang Y."/>
            <person name="Hong G."/>
            <person name="Han B."/>
            <person name="Choisne N."/>
            <person name="Demange N."/>
            <person name="Orjeda G."/>
            <person name="Samain S."/>
            <person name="Cattolico L."/>
            <person name="Pelletier E."/>
            <person name="Couloux A."/>
            <person name="Segurens B."/>
            <person name="Wincker P."/>
            <person name="D'Hont A."/>
            <person name="Scarpelli C."/>
            <person name="Weissenbach J."/>
            <person name="Salanoubat M."/>
            <person name="Quetier F."/>
            <person name="Yu Y."/>
            <person name="Kim H.R."/>
            <person name="Rambo T."/>
            <person name="Currie J."/>
            <person name="Collura K."/>
            <person name="Luo M."/>
            <person name="Yang T."/>
            <person name="Ammiraju J.S.S."/>
            <person name="Engler F."/>
            <person name="Soderlund C."/>
            <person name="Wing R.A."/>
            <person name="Palmer L.E."/>
            <person name="de la Bastide M."/>
            <person name="Spiegel L."/>
            <person name="Nascimento L."/>
            <person name="Zutavern T."/>
            <person name="O'Shaughnessy A."/>
            <person name="Dike S."/>
            <person name="Dedhia N."/>
            <person name="Preston R."/>
            <person name="Balija V."/>
            <person name="McCombie W.R."/>
            <person name="Chow T."/>
            <person name="Chen H."/>
            <person name="Chung M."/>
            <person name="Chen C."/>
            <person name="Shaw J."/>
            <person name="Wu H."/>
            <person name="Hsiao K."/>
            <person name="Chao Y."/>
            <person name="Chu M."/>
            <person name="Cheng C."/>
            <person name="Hour A."/>
            <person name="Lee P."/>
            <person name="Lin S."/>
            <person name="Lin Y."/>
            <person name="Liou J."/>
            <person name="Liu S."/>
            <person name="Hsing Y."/>
            <person name="Raghuvanshi S."/>
            <person name="Mohanty A."/>
            <person name="Bharti A.K."/>
            <person name="Gaur A."/>
            <person name="Gupta V."/>
            <person name="Kumar D."/>
            <person name="Ravi V."/>
            <person name="Vij S."/>
            <person name="Kapur A."/>
            <person name="Khurana P."/>
            <person name="Khurana P."/>
            <person name="Khurana J.P."/>
            <person name="Tyagi A.K."/>
            <person name="Gaikwad K."/>
            <person name="Singh A."/>
            <person name="Dalal V."/>
            <person name="Srivastava S."/>
            <person name="Dixit A."/>
            <person name="Pal A.K."/>
            <person name="Ghazi I.A."/>
            <person name="Yadav M."/>
            <person name="Pandit A."/>
            <person name="Bhargava A."/>
            <person name="Sureshbabu K."/>
            <person name="Batra K."/>
            <person name="Sharma T.R."/>
            <person name="Mohapatra T."/>
            <person name="Singh N.K."/>
            <person name="Messing J."/>
            <person name="Nelson A.B."/>
            <person name="Fuks G."/>
            <person name="Kavchok S."/>
            <person name="Keizer G."/>
            <person name="Linton E."/>
            <person name="Llaca V."/>
            <person name="Song R."/>
            <person name="Tanyolac B."/>
            <person name="Young S."/>
            <person name="Ho-Il K."/>
            <person name="Hahn J.H."/>
            <person name="Sangsakoo G."/>
            <person name="Vanavichit A."/>
            <person name="de Mattos Luiz.A.T."/>
            <person name="Zimmer P.D."/>
            <person name="Malone G."/>
            <person name="Dellagostin O."/>
            <person name="de Oliveira A.C."/>
            <person name="Bevan M."/>
            <person name="Bancroft I."/>
            <person name="Minx P."/>
            <person name="Cordum H."/>
            <person name="Wilson R."/>
            <person name="Cheng Z."/>
            <person name="Jin W."/>
            <person name="Jiang J."/>
            <person name="Leong S.A."/>
            <person name="Iwama H."/>
            <person name="Gojobori T."/>
            <person name="Itoh T."/>
            <person name="Niimura Y."/>
            <person name="Fujii Y."/>
            <person name="Habara T."/>
            <person name="Sakai H."/>
            <person name="Sato Y."/>
            <person name="Wilson G."/>
            <person name="Kumar K."/>
            <person name="McCouch S."/>
            <person name="Juretic N."/>
            <person name="Hoen D."/>
            <person name="Wright S."/>
            <person name="Bruskiewich R."/>
            <person name="Bureau T."/>
            <person name="Miyao A."/>
            <person name="Hirochika H."/>
            <person name="Nishikawa T."/>
            <person name="Kadowaki K."/>
            <person name="Sugiura M."/>
            <person name="Burr B."/>
            <person name="Sasaki T."/>
        </authorList>
    </citation>
    <scope>NUCLEOTIDE SEQUENCE [LARGE SCALE GENOMIC DNA]</scope>
    <source>
        <strain evidence="3">cv. Nipponbare</strain>
    </source>
</reference>
<sequence>MNVSADEMAPPSPSAADLTSSGKISLVTTDESGTHDTHSPAAYMHTTATIATAYPRGIALPPSVPSSAPKIHAMATWHRISTAPPTMNRVRRPRRSTTTAATATEEMLTTSVMMDPRMAFWLVNPTV</sequence>
<evidence type="ECO:0000256" key="1">
    <source>
        <dbReference type="SAM" id="MobiDB-lite"/>
    </source>
</evidence>
<protein>
    <submittedName>
        <fullName evidence="2">Os02g0574300 protein</fullName>
    </submittedName>
</protein>
<reference evidence="2 3" key="3">
    <citation type="journal article" date="2013" name="Rice">
        <title>Improvement of the Oryza sativa Nipponbare reference genome using next generation sequence and optical map data.</title>
        <authorList>
            <person name="Kawahara Y."/>
            <person name="de la Bastide M."/>
            <person name="Hamilton J.P."/>
            <person name="Kanamori H."/>
            <person name="McCombie W.R."/>
            <person name="Ouyang S."/>
            <person name="Schwartz D.C."/>
            <person name="Tanaka T."/>
            <person name="Wu J."/>
            <person name="Zhou S."/>
            <person name="Childs K.L."/>
            <person name="Davidson R.M."/>
            <person name="Lin H."/>
            <person name="Quesada-Ocampo L."/>
            <person name="Vaillancourt B."/>
            <person name="Sakai H."/>
            <person name="Lee S.S."/>
            <person name="Kim J."/>
            <person name="Numa H."/>
            <person name="Itoh T."/>
            <person name="Buell C.R."/>
            <person name="Matsumoto T."/>
        </authorList>
    </citation>
    <scope>NUCLEOTIDE SEQUENCE [LARGE SCALE GENOMIC DNA]</scope>
    <source>
        <strain evidence="3">cv. Nipponbare</strain>
    </source>
</reference>
<proteinExistence type="predicted"/>
<accession>A0A0P0VKY5</accession>
<reference evidence="2 3" key="2">
    <citation type="journal article" date="2013" name="Plant Cell Physiol.">
        <title>Rice Annotation Project Database (RAP-DB): an integrative and interactive database for rice genomics.</title>
        <authorList>
            <person name="Sakai H."/>
            <person name="Lee S.S."/>
            <person name="Tanaka T."/>
            <person name="Numa H."/>
            <person name="Kim J."/>
            <person name="Kawahara Y."/>
            <person name="Wakimoto H."/>
            <person name="Yang C.C."/>
            <person name="Iwamoto M."/>
            <person name="Abe T."/>
            <person name="Yamada Y."/>
            <person name="Muto A."/>
            <person name="Inokuchi H."/>
            <person name="Ikemura T."/>
            <person name="Matsumoto T."/>
            <person name="Sasaki T."/>
            <person name="Itoh T."/>
        </authorList>
    </citation>
    <scope>NUCLEOTIDE SEQUENCE [LARGE SCALE GENOMIC DNA]</scope>
    <source>
        <strain evidence="3">cv. Nipponbare</strain>
    </source>
</reference>
<evidence type="ECO:0000313" key="3">
    <source>
        <dbReference type="Proteomes" id="UP000059680"/>
    </source>
</evidence>